<dbReference type="InterPro" id="IPR023753">
    <property type="entry name" value="FAD/NAD-binding_dom"/>
</dbReference>
<gene>
    <name evidence="7" type="primary">yumB_2</name>
    <name evidence="7" type="ORF">MACH08_27990</name>
</gene>
<comment type="cofactor">
    <cofactor evidence="1">
        <name>FAD</name>
        <dbReference type="ChEBI" id="CHEBI:57692"/>
    </cofactor>
</comment>
<dbReference type="Gene3D" id="3.50.50.100">
    <property type="match status" value="1"/>
</dbReference>
<keyword evidence="8" id="KW-1185">Reference proteome</keyword>
<keyword evidence="4" id="KW-0274">FAD</keyword>
<dbReference type="InterPro" id="IPR036188">
    <property type="entry name" value="FAD/NAD-bd_sf"/>
</dbReference>
<evidence type="ECO:0000256" key="3">
    <source>
        <dbReference type="ARBA" id="ARBA00022630"/>
    </source>
</evidence>
<comment type="similarity">
    <text evidence="2">Belongs to the NADH dehydrogenase family.</text>
</comment>
<evidence type="ECO:0000259" key="6">
    <source>
        <dbReference type="Pfam" id="PF07992"/>
    </source>
</evidence>
<evidence type="ECO:0000256" key="1">
    <source>
        <dbReference type="ARBA" id="ARBA00001974"/>
    </source>
</evidence>
<evidence type="ECO:0000313" key="7">
    <source>
        <dbReference type="EMBL" id="GLO67015.1"/>
    </source>
</evidence>
<keyword evidence="3" id="KW-0285">Flavoprotein</keyword>
<proteinExistence type="inferred from homology"/>
<evidence type="ECO:0000256" key="4">
    <source>
        <dbReference type="ARBA" id="ARBA00022827"/>
    </source>
</evidence>
<dbReference type="RefSeq" id="WP_017797463.1">
    <property type="nucleotide sequence ID" value="NZ_BSKO01000001.1"/>
</dbReference>
<protein>
    <submittedName>
        <fullName evidence="7">NADH dehydrogenase-like protein YumB</fullName>
    </submittedName>
</protein>
<dbReference type="PRINTS" id="PR00368">
    <property type="entry name" value="FADPNR"/>
</dbReference>
<feature type="domain" description="FAD/NAD(P)-binding" evidence="6">
    <location>
        <begin position="5"/>
        <end position="323"/>
    </location>
</feature>
<dbReference type="EMBL" id="BSKO01000001">
    <property type="protein sequence ID" value="GLO67015.1"/>
    <property type="molecule type" value="Genomic_DNA"/>
</dbReference>
<evidence type="ECO:0000256" key="5">
    <source>
        <dbReference type="ARBA" id="ARBA00023002"/>
    </source>
</evidence>
<organism evidence="7 8">
    <name type="scientific">Oceanobacillus kimchii</name>
    <dbReference type="NCBI Taxonomy" id="746691"/>
    <lineage>
        <taxon>Bacteria</taxon>
        <taxon>Bacillati</taxon>
        <taxon>Bacillota</taxon>
        <taxon>Bacilli</taxon>
        <taxon>Bacillales</taxon>
        <taxon>Bacillaceae</taxon>
        <taxon>Oceanobacillus</taxon>
    </lineage>
</organism>
<dbReference type="Proteomes" id="UP001275436">
    <property type="component" value="Unassembled WGS sequence"/>
</dbReference>
<comment type="caution">
    <text evidence="7">The sequence shown here is derived from an EMBL/GenBank/DDBJ whole genome shotgun (WGS) entry which is preliminary data.</text>
</comment>
<dbReference type="Pfam" id="PF07992">
    <property type="entry name" value="Pyr_redox_2"/>
    <property type="match status" value="1"/>
</dbReference>
<dbReference type="PANTHER" id="PTHR42913">
    <property type="entry name" value="APOPTOSIS-INDUCING FACTOR 1"/>
    <property type="match status" value="1"/>
</dbReference>
<accession>A0ABQ5TPF9</accession>
<evidence type="ECO:0000256" key="2">
    <source>
        <dbReference type="ARBA" id="ARBA00005272"/>
    </source>
</evidence>
<reference evidence="7 8" key="1">
    <citation type="submission" date="2023-02" db="EMBL/GenBank/DDBJ databases">
        <title>Oceanobacillus kimchii IFOP_LL358 isolated form Alexandrium catenella lab strain.</title>
        <authorList>
            <person name="Gajardo G."/>
            <person name="Ueki S."/>
            <person name="Maruyama F."/>
        </authorList>
    </citation>
    <scope>NUCLEOTIDE SEQUENCE [LARGE SCALE GENOMIC DNA]</scope>
    <source>
        <strain evidence="7 8">IFOP_LL358</strain>
    </source>
</reference>
<dbReference type="PRINTS" id="PR00411">
    <property type="entry name" value="PNDRDTASEI"/>
</dbReference>
<dbReference type="SUPFAM" id="SSF51905">
    <property type="entry name" value="FAD/NAD(P)-binding domain"/>
    <property type="match status" value="2"/>
</dbReference>
<evidence type="ECO:0000313" key="8">
    <source>
        <dbReference type="Proteomes" id="UP001275436"/>
    </source>
</evidence>
<keyword evidence="5" id="KW-0560">Oxidoreductase</keyword>
<sequence length="403" mass="45405">MNKPHIVILGAGYGGMMAAAKMQKMIHPNEATITLVNKHDYHYQTTWLHENAAGTLHHDRSKIDIKEVIDRNRIKLILDEVVSIKREEKRVKFKNRDLYYDILIVSLGFEPATYGIPGLSEFAYSIKDINSARLIRERVEYNFALYTNEKKSKDGRLNIVIGGGGLTGVEFAGELINHIPTICKEYDIEKNLVKVFLLEGKDCVLSGYDESAVQYAMNSLQSRGVEIINDAVVKACTEDGIIYEKAGSEYKILSKSVIWTAGTKANSIVERLNLSMDHGRVKVRNDLRSIEDDSIYLIGDCSLHYDQNGNVLPSTAQIAMQQGEFIARNINAKIKGKEMTDFLPDISGMITSLGKDDGIAEIFNRILFGWKAAVLKRFADNWYLFKLGGIQLLMKKGKFNIFH</sequence>
<dbReference type="InterPro" id="IPR051169">
    <property type="entry name" value="NADH-Q_oxidoreductase"/>
</dbReference>
<name>A0ABQ5TPF9_9BACI</name>
<dbReference type="PANTHER" id="PTHR42913:SF3">
    <property type="entry name" value="64 KDA MITOCHONDRIAL NADH DEHYDROGENASE (EUROFUNG)"/>
    <property type="match status" value="1"/>
</dbReference>